<accession>A0AAV2JID8</accession>
<dbReference type="Proteomes" id="UP001497482">
    <property type="component" value="Chromosome 12"/>
</dbReference>
<reference evidence="1 2" key="1">
    <citation type="submission" date="2024-04" db="EMBL/GenBank/DDBJ databases">
        <authorList>
            <person name="Waldvogel A.-M."/>
            <person name="Schoenle A."/>
        </authorList>
    </citation>
    <scope>NUCLEOTIDE SEQUENCE [LARGE SCALE GENOMIC DNA]</scope>
</reference>
<dbReference type="EMBL" id="OZ035834">
    <property type="protein sequence ID" value="CAL1576543.1"/>
    <property type="molecule type" value="Genomic_DNA"/>
</dbReference>
<sequence>MVYSVPEKADGNNPVDFIKNPLNEKMGVVLTEKEHIDLLWGIKSWQFADSRLVGKAAPGDTALTNLSITKHNLTKDYFKAFIIMLSPPHHFGYFSLNGSHYYLTWFVFPRLSLHPPEPPPLSLPMQQERHHQEKCSTLKICDVYCPKDLGCKELTC</sequence>
<name>A0AAV2JID8_KNICA</name>
<keyword evidence="2" id="KW-1185">Reference proteome</keyword>
<evidence type="ECO:0000313" key="2">
    <source>
        <dbReference type="Proteomes" id="UP001497482"/>
    </source>
</evidence>
<organism evidence="1 2">
    <name type="scientific">Knipowitschia caucasica</name>
    <name type="common">Caucasian dwarf goby</name>
    <name type="synonym">Pomatoschistus caucasicus</name>
    <dbReference type="NCBI Taxonomy" id="637954"/>
    <lineage>
        <taxon>Eukaryota</taxon>
        <taxon>Metazoa</taxon>
        <taxon>Chordata</taxon>
        <taxon>Craniata</taxon>
        <taxon>Vertebrata</taxon>
        <taxon>Euteleostomi</taxon>
        <taxon>Actinopterygii</taxon>
        <taxon>Neopterygii</taxon>
        <taxon>Teleostei</taxon>
        <taxon>Neoteleostei</taxon>
        <taxon>Acanthomorphata</taxon>
        <taxon>Gobiaria</taxon>
        <taxon>Gobiiformes</taxon>
        <taxon>Gobioidei</taxon>
        <taxon>Gobiidae</taxon>
        <taxon>Gobiinae</taxon>
        <taxon>Knipowitschia</taxon>
    </lineage>
</organism>
<gene>
    <name evidence="1" type="ORF">KC01_LOCUS7969</name>
</gene>
<dbReference type="AlphaFoldDB" id="A0AAV2JID8"/>
<protein>
    <submittedName>
        <fullName evidence="1">Uncharacterized protein</fullName>
    </submittedName>
</protein>
<evidence type="ECO:0000313" key="1">
    <source>
        <dbReference type="EMBL" id="CAL1576543.1"/>
    </source>
</evidence>
<proteinExistence type="predicted"/>